<dbReference type="InterPro" id="IPR036812">
    <property type="entry name" value="NAD(P)_OxRdtase_dom_sf"/>
</dbReference>
<dbReference type="KEGG" id="palo:E6C60_2107"/>
<evidence type="ECO:0000259" key="1">
    <source>
        <dbReference type="Pfam" id="PF00248"/>
    </source>
</evidence>
<evidence type="ECO:0000313" key="2">
    <source>
        <dbReference type="EMBL" id="QCT02822.1"/>
    </source>
</evidence>
<sequence length="298" mass="32732">MERRAFGNTGMNVSILGFGGSEIRDSDQATVNRLLHSALDAGLNMIDTAECYGSSEELIGQALKGRRSEAYLFTKCGHADGIAGHNWDPKVLAGTIDRSLKRLQVDNVDVIHLHSCSAEILRQGDVIEVLQRAKEAGKTRFIGYSGDADDAYAAVQSGVFDSFQTSLNIADQQSIELTIPVAAQRGMGIIAKRPIANVAWKHETMEKDHYGFPYWERLKKLQYEFLQDTDAESDVEQALKFTLSVPGVATAIVGTNNPNRWQQNASLLAGGSALSQPAYEAIRARWKEISSEDWIGQI</sequence>
<dbReference type="Proteomes" id="UP000300879">
    <property type="component" value="Chromosome"/>
</dbReference>
<dbReference type="OrthoDB" id="9773828at2"/>
<dbReference type="SUPFAM" id="SSF51430">
    <property type="entry name" value="NAD(P)-linked oxidoreductase"/>
    <property type="match status" value="1"/>
</dbReference>
<evidence type="ECO:0000313" key="3">
    <source>
        <dbReference type="Proteomes" id="UP000300879"/>
    </source>
</evidence>
<dbReference type="PANTHER" id="PTHR43312:SF1">
    <property type="entry name" value="NADP-DEPENDENT OXIDOREDUCTASE DOMAIN-CONTAINING PROTEIN"/>
    <property type="match status" value="1"/>
</dbReference>
<feature type="domain" description="NADP-dependent oxidoreductase" evidence="1">
    <location>
        <begin position="16"/>
        <end position="269"/>
    </location>
</feature>
<dbReference type="RefSeq" id="WP_138225791.1">
    <property type="nucleotide sequence ID" value="NZ_CP040396.1"/>
</dbReference>
<dbReference type="Gene3D" id="3.20.20.100">
    <property type="entry name" value="NADP-dependent oxidoreductase domain"/>
    <property type="match status" value="1"/>
</dbReference>
<dbReference type="PANTHER" id="PTHR43312">
    <property type="entry name" value="D-THREO-ALDOSE 1-DEHYDROGENASE"/>
    <property type="match status" value="1"/>
</dbReference>
<accession>A0A4P8XJJ5</accession>
<dbReference type="EMBL" id="CP040396">
    <property type="protein sequence ID" value="QCT02822.1"/>
    <property type="molecule type" value="Genomic_DNA"/>
</dbReference>
<protein>
    <submittedName>
        <fullName evidence="2">Aldo/keto reductase</fullName>
    </submittedName>
</protein>
<dbReference type="GO" id="GO:0016491">
    <property type="term" value="F:oxidoreductase activity"/>
    <property type="evidence" value="ECO:0007669"/>
    <property type="project" value="InterPro"/>
</dbReference>
<dbReference type="InterPro" id="IPR023210">
    <property type="entry name" value="NADP_OxRdtase_dom"/>
</dbReference>
<gene>
    <name evidence="2" type="ORF">E6C60_2107</name>
</gene>
<keyword evidence="3" id="KW-1185">Reference proteome</keyword>
<dbReference type="InterPro" id="IPR053135">
    <property type="entry name" value="AKR2_Oxidoreductase"/>
</dbReference>
<dbReference type="InterPro" id="IPR020471">
    <property type="entry name" value="AKR"/>
</dbReference>
<proteinExistence type="predicted"/>
<reference evidence="2 3" key="1">
    <citation type="submission" date="2019-05" db="EMBL/GenBank/DDBJ databases">
        <authorList>
            <person name="Chen C."/>
        </authorList>
    </citation>
    <scope>NUCLEOTIDE SEQUENCE [LARGE SCALE GENOMIC DNA]</scope>
    <source>
        <strain evidence="2 3">HB172198</strain>
    </source>
</reference>
<organism evidence="2 3">
    <name type="scientific">Paenibacillus algicola</name>
    <dbReference type="NCBI Taxonomy" id="2565926"/>
    <lineage>
        <taxon>Bacteria</taxon>
        <taxon>Bacillati</taxon>
        <taxon>Bacillota</taxon>
        <taxon>Bacilli</taxon>
        <taxon>Bacillales</taxon>
        <taxon>Paenibacillaceae</taxon>
        <taxon>Paenibacillus</taxon>
    </lineage>
</organism>
<name>A0A4P8XJJ5_9BACL</name>
<dbReference type="Pfam" id="PF00248">
    <property type="entry name" value="Aldo_ket_red"/>
    <property type="match status" value="1"/>
</dbReference>
<dbReference type="AlphaFoldDB" id="A0A4P8XJJ5"/>
<dbReference type="PRINTS" id="PR00069">
    <property type="entry name" value="ALDKETRDTASE"/>
</dbReference>
<dbReference type="CDD" id="cd19095">
    <property type="entry name" value="AKR_PA4992-like"/>
    <property type="match status" value="1"/>
</dbReference>